<keyword evidence="2" id="KW-0812">Transmembrane</keyword>
<name>A0ABV9MT64_9MICC</name>
<keyword evidence="2" id="KW-1133">Transmembrane helix</keyword>
<feature type="transmembrane region" description="Helical" evidence="2">
    <location>
        <begin position="21"/>
        <end position="44"/>
    </location>
</feature>
<feature type="region of interest" description="Disordered" evidence="1">
    <location>
        <begin position="138"/>
        <end position="164"/>
    </location>
</feature>
<sequence>MRSETMGKNGSQRVSPAISAIYAVIAFLLEVGLIFAAALAAIAFVPWPTIPSILVVVVPLLIIWALFFSPKAKFRLRLRIRLTLLHLIYLVGAYVLWLSVDHSFTDQSQIWAIAMLALTGISAILVLATGGYVVPHDREKRTPQSPGQSKDATRNAPRGRRAAR</sequence>
<dbReference type="Pfam" id="PF10823">
    <property type="entry name" value="DUF2568"/>
    <property type="match status" value="1"/>
</dbReference>
<keyword evidence="2" id="KW-0472">Membrane</keyword>
<reference evidence="4" key="1">
    <citation type="journal article" date="2019" name="Int. J. Syst. Evol. Microbiol.">
        <title>The Global Catalogue of Microorganisms (GCM) 10K type strain sequencing project: providing services to taxonomists for standard genome sequencing and annotation.</title>
        <authorList>
            <consortium name="The Broad Institute Genomics Platform"/>
            <consortium name="The Broad Institute Genome Sequencing Center for Infectious Disease"/>
            <person name="Wu L."/>
            <person name="Ma J."/>
        </authorList>
    </citation>
    <scope>NUCLEOTIDE SEQUENCE [LARGE SCALE GENOMIC DNA]</scope>
    <source>
        <strain evidence="4">CGMCC 1.12849</strain>
    </source>
</reference>
<protein>
    <submittedName>
        <fullName evidence="3">DUF2568 domain-containing protein</fullName>
    </submittedName>
</protein>
<proteinExistence type="predicted"/>
<dbReference type="RefSeq" id="WP_170947858.1">
    <property type="nucleotide sequence ID" value="NZ_BAAAVQ010000005.1"/>
</dbReference>
<comment type="caution">
    <text evidence="3">The sequence shown here is derived from an EMBL/GenBank/DDBJ whole genome shotgun (WGS) entry which is preliminary data.</text>
</comment>
<feature type="transmembrane region" description="Helical" evidence="2">
    <location>
        <begin position="110"/>
        <end position="134"/>
    </location>
</feature>
<dbReference type="Proteomes" id="UP001595884">
    <property type="component" value="Unassembled WGS sequence"/>
</dbReference>
<evidence type="ECO:0000256" key="2">
    <source>
        <dbReference type="SAM" id="Phobius"/>
    </source>
</evidence>
<organism evidence="3 4">
    <name type="scientific">Glutamicibacter bergerei</name>
    <dbReference type="NCBI Taxonomy" id="256702"/>
    <lineage>
        <taxon>Bacteria</taxon>
        <taxon>Bacillati</taxon>
        <taxon>Actinomycetota</taxon>
        <taxon>Actinomycetes</taxon>
        <taxon>Micrococcales</taxon>
        <taxon>Micrococcaceae</taxon>
        <taxon>Glutamicibacter</taxon>
    </lineage>
</organism>
<evidence type="ECO:0000313" key="3">
    <source>
        <dbReference type="EMBL" id="MFC4717853.1"/>
    </source>
</evidence>
<evidence type="ECO:0000313" key="4">
    <source>
        <dbReference type="Proteomes" id="UP001595884"/>
    </source>
</evidence>
<gene>
    <name evidence="3" type="ORF">ACFO7V_17165</name>
</gene>
<feature type="transmembrane region" description="Helical" evidence="2">
    <location>
        <begin position="80"/>
        <end position="98"/>
    </location>
</feature>
<dbReference type="EMBL" id="JBHSHE010000082">
    <property type="protein sequence ID" value="MFC4717853.1"/>
    <property type="molecule type" value="Genomic_DNA"/>
</dbReference>
<accession>A0ABV9MT64</accession>
<keyword evidence="4" id="KW-1185">Reference proteome</keyword>
<feature type="transmembrane region" description="Helical" evidence="2">
    <location>
        <begin position="50"/>
        <end position="68"/>
    </location>
</feature>
<evidence type="ECO:0000256" key="1">
    <source>
        <dbReference type="SAM" id="MobiDB-lite"/>
    </source>
</evidence>
<dbReference type="InterPro" id="IPR021214">
    <property type="entry name" value="DUF2568"/>
</dbReference>